<comment type="similarity">
    <text evidence="1">Belongs to the protein-tyrosine phosphatase family.</text>
</comment>
<dbReference type="PROSITE" id="PS00383">
    <property type="entry name" value="TYR_PHOSPHATASE_1"/>
    <property type="match status" value="1"/>
</dbReference>
<organism evidence="3 4">
    <name type="scientific">Roseomonas nitratireducens</name>
    <dbReference type="NCBI Taxonomy" id="2820810"/>
    <lineage>
        <taxon>Bacteria</taxon>
        <taxon>Pseudomonadati</taxon>
        <taxon>Pseudomonadota</taxon>
        <taxon>Alphaproteobacteria</taxon>
        <taxon>Acetobacterales</taxon>
        <taxon>Roseomonadaceae</taxon>
        <taxon>Roseomonas</taxon>
    </lineage>
</organism>
<sequence length="248" mass="26456">MDQTLPFALPLDGASNVRDLGGWRVADGRRVRPGMVWRSAALHGLTEADLARLAEAGIATVCDLRGEREAARAPSRLPPGAVAHPLPIEPFVGASLRDMLERGAATGEGAVELLRRAYLSYVSDHLDAYRRLFALLLDEARRPLLFHCSAGKDRTGIGAALVLTVLGADRATVMADYVATDRLWRRDHPLPPGTPQAAADAILSTHPAMLEEALDAVLARFDGVEGLAADGLGLSRSGLASFREALLD</sequence>
<dbReference type="InterPro" id="IPR016130">
    <property type="entry name" value="Tyr_Pase_AS"/>
</dbReference>
<accession>A0ABS4ARE4</accession>
<dbReference type="SUPFAM" id="SSF52799">
    <property type="entry name" value="(Phosphotyrosine protein) phosphatases II"/>
    <property type="match status" value="1"/>
</dbReference>
<evidence type="ECO:0000313" key="3">
    <source>
        <dbReference type="EMBL" id="MBP0463406.1"/>
    </source>
</evidence>
<dbReference type="EMBL" id="JAGIYZ010000003">
    <property type="protein sequence ID" value="MBP0463406.1"/>
    <property type="molecule type" value="Genomic_DNA"/>
</dbReference>
<dbReference type="PROSITE" id="PS50056">
    <property type="entry name" value="TYR_PHOSPHATASE_2"/>
    <property type="match status" value="1"/>
</dbReference>
<comment type="caution">
    <text evidence="3">The sequence shown here is derived from an EMBL/GenBank/DDBJ whole genome shotgun (WGS) entry which is preliminary data.</text>
</comment>
<dbReference type="PANTHER" id="PTHR31126">
    <property type="entry name" value="TYROSINE-PROTEIN PHOSPHATASE"/>
    <property type="match status" value="1"/>
</dbReference>
<dbReference type="Gene3D" id="3.90.190.10">
    <property type="entry name" value="Protein tyrosine phosphatase superfamily"/>
    <property type="match status" value="1"/>
</dbReference>
<name>A0ABS4ARE4_9PROT</name>
<reference evidence="3 4" key="1">
    <citation type="submission" date="2021-03" db="EMBL/GenBank/DDBJ databases">
        <authorList>
            <person name="So Y."/>
        </authorList>
    </citation>
    <scope>NUCLEOTIDE SEQUENCE [LARGE SCALE GENOMIC DNA]</scope>
    <source>
        <strain evidence="3 4">PWR1</strain>
    </source>
</reference>
<dbReference type="Pfam" id="PF13350">
    <property type="entry name" value="Y_phosphatase3"/>
    <property type="match status" value="1"/>
</dbReference>
<evidence type="ECO:0000256" key="1">
    <source>
        <dbReference type="ARBA" id="ARBA00009580"/>
    </source>
</evidence>
<keyword evidence="4" id="KW-1185">Reference proteome</keyword>
<dbReference type="RefSeq" id="WP_209350786.1">
    <property type="nucleotide sequence ID" value="NZ_JAGIYZ010000003.1"/>
</dbReference>
<feature type="domain" description="Tyrosine specific protein phosphatases" evidence="2">
    <location>
        <begin position="116"/>
        <end position="185"/>
    </location>
</feature>
<evidence type="ECO:0000259" key="2">
    <source>
        <dbReference type="PROSITE" id="PS50056"/>
    </source>
</evidence>
<protein>
    <submittedName>
        <fullName evidence="3">Tyrosine-protein phosphatase</fullName>
    </submittedName>
</protein>
<dbReference type="InterPro" id="IPR026893">
    <property type="entry name" value="Tyr/Ser_Pase_IphP-type"/>
</dbReference>
<evidence type="ECO:0000313" key="4">
    <source>
        <dbReference type="Proteomes" id="UP000680815"/>
    </source>
</evidence>
<dbReference type="InterPro" id="IPR029021">
    <property type="entry name" value="Prot-tyrosine_phosphatase-like"/>
</dbReference>
<dbReference type="InterPro" id="IPR000387">
    <property type="entry name" value="Tyr_Pase_dom"/>
</dbReference>
<gene>
    <name evidence="3" type="ORF">J5Y09_05745</name>
</gene>
<dbReference type="Proteomes" id="UP000680815">
    <property type="component" value="Unassembled WGS sequence"/>
</dbReference>
<dbReference type="PANTHER" id="PTHR31126:SF1">
    <property type="entry name" value="TYROSINE SPECIFIC PROTEIN PHOSPHATASES DOMAIN-CONTAINING PROTEIN"/>
    <property type="match status" value="1"/>
</dbReference>
<proteinExistence type="inferred from homology"/>